<organism evidence="1 2">
    <name type="scientific">Bacteroides luti</name>
    <dbReference type="NCBI Taxonomy" id="1297750"/>
    <lineage>
        <taxon>Bacteria</taxon>
        <taxon>Pseudomonadati</taxon>
        <taxon>Bacteroidota</taxon>
        <taxon>Bacteroidia</taxon>
        <taxon>Bacteroidales</taxon>
        <taxon>Bacteroidaceae</taxon>
        <taxon>Bacteroides</taxon>
    </lineage>
</organism>
<dbReference type="Proteomes" id="UP000184509">
    <property type="component" value="Unassembled WGS sequence"/>
</dbReference>
<gene>
    <name evidence="1" type="ORF">SAMN05444405_11526</name>
</gene>
<dbReference type="AlphaFoldDB" id="A0A1M5EZM8"/>
<dbReference type="Pfam" id="PF20558">
    <property type="entry name" value="DUF6769"/>
    <property type="match status" value="1"/>
</dbReference>
<dbReference type="EMBL" id="FQTV01000015">
    <property type="protein sequence ID" value="SHF84628.1"/>
    <property type="molecule type" value="Genomic_DNA"/>
</dbReference>
<sequence>MKGRKYIGMFLLMVSMLVLIIPVLPHHHHYDDDICFHHDDDTSTPVHHQSNPDCEGYCITNLHFSVQHNNTVVQPCYFQVLTLFTRTILNSLLPPRLEVSNRFYCYIEFLHGTDISRSISLRAPPVL</sequence>
<keyword evidence="2" id="KW-1185">Reference proteome</keyword>
<protein>
    <submittedName>
        <fullName evidence="1">Uncharacterized protein</fullName>
    </submittedName>
</protein>
<dbReference type="STRING" id="1297750.SAMN05444405_11526"/>
<proteinExistence type="predicted"/>
<evidence type="ECO:0000313" key="1">
    <source>
        <dbReference type="EMBL" id="SHF84628.1"/>
    </source>
</evidence>
<accession>A0A1M5EZM8</accession>
<dbReference type="InterPro" id="IPR046660">
    <property type="entry name" value="DUF6769"/>
</dbReference>
<dbReference type="OrthoDB" id="996714at2"/>
<reference evidence="1 2" key="1">
    <citation type="submission" date="2016-11" db="EMBL/GenBank/DDBJ databases">
        <authorList>
            <person name="Jaros S."/>
            <person name="Januszkiewicz K."/>
            <person name="Wedrychowicz H."/>
        </authorList>
    </citation>
    <scope>NUCLEOTIDE SEQUENCE [LARGE SCALE GENOMIC DNA]</scope>
    <source>
        <strain evidence="1 2">DSM 26991</strain>
    </source>
</reference>
<name>A0A1M5EZM8_9BACE</name>
<dbReference type="RefSeq" id="WP_073403134.1">
    <property type="nucleotide sequence ID" value="NZ_FQTV01000015.1"/>
</dbReference>
<evidence type="ECO:0000313" key="2">
    <source>
        <dbReference type="Proteomes" id="UP000184509"/>
    </source>
</evidence>